<accession>A0A251V594</accession>
<name>A0A251V594_HELAN</name>
<proteinExistence type="predicted"/>
<sequence length="77" mass="8746">MVMWFHMATGKYAAMVPNGEARTSRIQALCTQHKGKITKIDIMLYKHPLFLSIHMSIYTSASVLAMKIFHGGFILFL</sequence>
<dbReference type="Proteomes" id="UP000215914">
    <property type="component" value="Chromosome 3"/>
</dbReference>
<keyword evidence="2" id="KW-1185">Reference proteome</keyword>
<organism evidence="1 2">
    <name type="scientific">Helianthus annuus</name>
    <name type="common">Common sunflower</name>
    <dbReference type="NCBI Taxonomy" id="4232"/>
    <lineage>
        <taxon>Eukaryota</taxon>
        <taxon>Viridiplantae</taxon>
        <taxon>Streptophyta</taxon>
        <taxon>Embryophyta</taxon>
        <taxon>Tracheophyta</taxon>
        <taxon>Spermatophyta</taxon>
        <taxon>Magnoliopsida</taxon>
        <taxon>eudicotyledons</taxon>
        <taxon>Gunneridae</taxon>
        <taxon>Pentapetalae</taxon>
        <taxon>asterids</taxon>
        <taxon>campanulids</taxon>
        <taxon>Asterales</taxon>
        <taxon>Asteraceae</taxon>
        <taxon>Asteroideae</taxon>
        <taxon>Heliantheae alliance</taxon>
        <taxon>Heliantheae</taxon>
        <taxon>Helianthus</taxon>
    </lineage>
</organism>
<dbReference type="InParanoid" id="A0A251V594"/>
<evidence type="ECO:0000313" key="2">
    <source>
        <dbReference type="Proteomes" id="UP000215914"/>
    </source>
</evidence>
<protein>
    <submittedName>
        <fullName evidence="1">Uncharacterized protein</fullName>
    </submittedName>
</protein>
<gene>
    <name evidence="1" type="ORF">HannXRQ_Chr03g0066221</name>
</gene>
<evidence type="ECO:0000313" key="1">
    <source>
        <dbReference type="EMBL" id="OTG30594.1"/>
    </source>
</evidence>
<dbReference type="AlphaFoldDB" id="A0A251V594"/>
<reference evidence="2" key="1">
    <citation type="journal article" date="2017" name="Nature">
        <title>The sunflower genome provides insights into oil metabolism, flowering and Asterid evolution.</title>
        <authorList>
            <person name="Badouin H."/>
            <person name="Gouzy J."/>
            <person name="Grassa C.J."/>
            <person name="Murat F."/>
            <person name="Staton S.E."/>
            <person name="Cottret L."/>
            <person name="Lelandais-Briere C."/>
            <person name="Owens G.L."/>
            <person name="Carrere S."/>
            <person name="Mayjonade B."/>
            <person name="Legrand L."/>
            <person name="Gill N."/>
            <person name="Kane N.C."/>
            <person name="Bowers J.E."/>
            <person name="Hubner S."/>
            <person name="Bellec A."/>
            <person name="Berard A."/>
            <person name="Berges H."/>
            <person name="Blanchet N."/>
            <person name="Boniface M.C."/>
            <person name="Brunel D."/>
            <person name="Catrice O."/>
            <person name="Chaidir N."/>
            <person name="Claudel C."/>
            <person name="Donnadieu C."/>
            <person name="Faraut T."/>
            <person name="Fievet G."/>
            <person name="Helmstetter N."/>
            <person name="King M."/>
            <person name="Knapp S.J."/>
            <person name="Lai Z."/>
            <person name="Le Paslier M.C."/>
            <person name="Lippi Y."/>
            <person name="Lorenzon L."/>
            <person name="Mandel J.R."/>
            <person name="Marage G."/>
            <person name="Marchand G."/>
            <person name="Marquand E."/>
            <person name="Bret-Mestries E."/>
            <person name="Morien E."/>
            <person name="Nambeesan S."/>
            <person name="Nguyen T."/>
            <person name="Pegot-Espagnet P."/>
            <person name="Pouilly N."/>
            <person name="Raftis F."/>
            <person name="Sallet E."/>
            <person name="Schiex T."/>
            <person name="Thomas J."/>
            <person name="Vandecasteele C."/>
            <person name="Vares D."/>
            <person name="Vear F."/>
            <person name="Vautrin S."/>
            <person name="Crespi M."/>
            <person name="Mangin B."/>
            <person name="Burke J.M."/>
            <person name="Salse J."/>
            <person name="Munos S."/>
            <person name="Vincourt P."/>
            <person name="Rieseberg L.H."/>
            <person name="Langlade N.B."/>
        </authorList>
    </citation>
    <scope>NUCLEOTIDE SEQUENCE [LARGE SCALE GENOMIC DNA]</scope>
    <source>
        <strain evidence="2">cv. SF193</strain>
    </source>
</reference>
<dbReference type="EMBL" id="CM007892">
    <property type="protein sequence ID" value="OTG30594.1"/>
    <property type="molecule type" value="Genomic_DNA"/>
</dbReference>